<feature type="domain" description="Response regulatory" evidence="8">
    <location>
        <begin position="13"/>
        <end position="127"/>
    </location>
</feature>
<dbReference type="SUPFAM" id="SSF46894">
    <property type="entry name" value="C-terminal effector domain of the bipartite response regulators"/>
    <property type="match status" value="1"/>
</dbReference>
<dbReference type="Proteomes" id="UP000682951">
    <property type="component" value="Unassembled WGS sequence"/>
</dbReference>
<dbReference type="PANTHER" id="PTHR48111">
    <property type="entry name" value="REGULATOR OF RPOS"/>
    <property type="match status" value="1"/>
</dbReference>
<dbReference type="InterPro" id="IPR001867">
    <property type="entry name" value="OmpR/PhoB-type_DNA-bd"/>
</dbReference>
<keyword evidence="4 7" id="KW-0238">DNA-binding</keyword>
<dbReference type="Pfam" id="PF00486">
    <property type="entry name" value="Trans_reg_C"/>
    <property type="match status" value="1"/>
</dbReference>
<keyword evidence="11" id="KW-1185">Reference proteome</keyword>
<dbReference type="SMART" id="SM00448">
    <property type="entry name" value="REC"/>
    <property type="match status" value="1"/>
</dbReference>
<name>A0ABS5HGL3_9BACT</name>
<evidence type="ECO:0000256" key="5">
    <source>
        <dbReference type="ARBA" id="ARBA00023163"/>
    </source>
</evidence>
<dbReference type="CDD" id="cd00156">
    <property type="entry name" value="REC"/>
    <property type="match status" value="1"/>
</dbReference>
<comment type="caution">
    <text evidence="10">The sequence shown here is derived from an EMBL/GenBank/DDBJ whole genome shotgun (WGS) entry which is preliminary data.</text>
</comment>
<proteinExistence type="predicted"/>
<dbReference type="InterPro" id="IPR036388">
    <property type="entry name" value="WH-like_DNA-bd_sf"/>
</dbReference>
<organism evidence="10 11">
    <name type="scientific">Campylobacter anatolicus</name>
    <dbReference type="NCBI Taxonomy" id="2829105"/>
    <lineage>
        <taxon>Bacteria</taxon>
        <taxon>Pseudomonadati</taxon>
        <taxon>Campylobacterota</taxon>
        <taxon>Epsilonproteobacteria</taxon>
        <taxon>Campylobacterales</taxon>
        <taxon>Campylobacteraceae</taxon>
        <taxon>Campylobacter</taxon>
    </lineage>
</organism>
<feature type="domain" description="OmpR/PhoB-type" evidence="9">
    <location>
        <begin position="134"/>
        <end position="228"/>
    </location>
</feature>
<gene>
    <name evidence="10" type="ORF">KDD93_02110</name>
</gene>
<evidence type="ECO:0000313" key="10">
    <source>
        <dbReference type="EMBL" id="MBR8463365.1"/>
    </source>
</evidence>
<evidence type="ECO:0000256" key="2">
    <source>
        <dbReference type="ARBA" id="ARBA00023012"/>
    </source>
</evidence>
<dbReference type="PANTHER" id="PTHR48111:SF22">
    <property type="entry name" value="REGULATOR OF RPOS"/>
    <property type="match status" value="1"/>
</dbReference>
<dbReference type="InterPro" id="IPR001789">
    <property type="entry name" value="Sig_transdc_resp-reg_receiver"/>
</dbReference>
<dbReference type="Gene3D" id="1.10.10.10">
    <property type="entry name" value="Winged helix-like DNA-binding domain superfamily/Winged helix DNA-binding domain"/>
    <property type="match status" value="1"/>
</dbReference>
<keyword evidence="2" id="KW-0902">Two-component regulatory system</keyword>
<evidence type="ECO:0000256" key="1">
    <source>
        <dbReference type="ARBA" id="ARBA00022553"/>
    </source>
</evidence>
<feature type="modified residue" description="4-aspartylphosphate" evidence="6">
    <location>
        <position position="62"/>
    </location>
</feature>
<dbReference type="PROSITE" id="PS51755">
    <property type="entry name" value="OMPR_PHOB"/>
    <property type="match status" value="1"/>
</dbReference>
<feature type="DNA-binding region" description="OmpR/PhoB-type" evidence="7">
    <location>
        <begin position="134"/>
        <end position="228"/>
    </location>
</feature>
<evidence type="ECO:0000256" key="6">
    <source>
        <dbReference type="PROSITE-ProRule" id="PRU00169"/>
    </source>
</evidence>
<accession>A0ABS5HGL3</accession>
<keyword evidence="5" id="KW-0804">Transcription</keyword>
<dbReference type="EMBL" id="JAGSSW010000002">
    <property type="protein sequence ID" value="MBR8463365.1"/>
    <property type="molecule type" value="Genomic_DNA"/>
</dbReference>
<keyword evidence="3" id="KW-0805">Transcription regulation</keyword>
<keyword evidence="1 6" id="KW-0597">Phosphoprotein</keyword>
<dbReference type="RefSeq" id="WP_212141556.1">
    <property type="nucleotide sequence ID" value="NZ_JAGSSW010000002.1"/>
</dbReference>
<evidence type="ECO:0000313" key="11">
    <source>
        <dbReference type="Proteomes" id="UP000682951"/>
    </source>
</evidence>
<evidence type="ECO:0000256" key="3">
    <source>
        <dbReference type="ARBA" id="ARBA00023015"/>
    </source>
</evidence>
<dbReference type="PROSITE" id="PS50110">
    <property type="entry name" value="RESPONSE_REGULATORY"/>
    <property type="match status" value="1"/>
</dbReference>
<dbReference type="Gene3D" id="3.40.50.2300">
    <property type="match status" value="1"/>
</dbReference>
<evidence type="ECO:0000259" key="9">
    <source>
        <dbReference type="PROSITE" id="PS51755"/>
    </source>
</evidence>
<evidence type="ECO:0000256" key="7">
    <source>
        <dbReference type="PROSITE-ProRule" id="PRU01091"/>
    </source>
</evidence>
<evidence type="ECO:0000259" key="8">
    <source>
        <dbReference type="PROSITE" id="PS50110"/>
    </source>
</evidence>
<dbReference type="InterPro" id="IPR039420">
    <property type="entry name" value="WalR-like"/>
</dbReference>
<dbReference type="InterPro" id="IPR011006">
    <property type="entry name" value="CheY-like_superfamily"/>
</dbReference>
<evidence type="ECO:0000256" key="4">
    <source>
        <dbReference type="ARBA" id="ARBA00023125"/>
    </source>
</evidence>
<reference evidence="10 11" key="1">
    <citation type="submission" date="2021-04" db="EMBL/GenBank/DDBJ databases">
        <title>Molecular and phenotypic characterization and identification of bacterial isolates recovered from the Anatolian ground squirrels (Spermophilus xanthoprymnus) and which have the potential to form a new species in the Campylobacter genus.</title>
        <authorList>
            <person name="Aydin F."/>
            <person name="Abay S."/>
            <person name="Kayman T."/>
            <person name="Karakaya E."/>
            <person name="Mustak H.K."/>
            <person name="Mustak I.B."/>
            <person name="Bilgin N."/>
            <person name="Duzler A."/>
            <person name="Sahin O."/>
            <person name="Guran O."/>
            <person name="Saticioglu I.B."/>
        </authorList>
    </citation>
    <scope>NUCLEOTIDE SEQUENCE [LARGE SCALE GENOMIC DNA]</scope>
    <source>
        <strain evidence="11">faydin-G24</strain>
    </source>
</reference>
<sequence length="231" mass="26157">MNDSTLKILNSLSVLLVEDDEYLAQSLESALIQYCGKVRLFKDGISALNAYENGKFDLVVTDINIPKLNGLQLAKKLHAQNLQLPIIIITAYDSEKNIKEAISLGAFAFLQKPFSLKQLYSSLLMASAKVPKKGELFHLGYGFEYDMRKRELYKNKTLIHLTKTEAAILQILISNAGHVASIQQLEYAIWQDRAATPDTIRTHINNLRSKVYRKLILNVQGYGYRLELPLK</sequence>
<dbReference type="SMART" id="SM00862">
    <property type="entry name" value="Trans_reg_C"/>
    <property type="match status" value="1"/>
</dbReference>
<dbReference type="SUPFAM" id="SSF52172">
    <property type="entry name" value="CheY-like"/>
    <property type="match status" value="1"/>
</dbReference>
<dbReference type="CDD" id="cd00383">
    <property type="entry name" value="trans_reg_C"/>
    <property type="match status" value="1"/>
</dbReference>
<dbReference type="Pfam" id="PF00072">
    <property type="entry name" value="Response_reg"/>
    <property type="match status" value="1"/>
</dbReference>
<protein>
    <submittedName>
        <fullName evidence="10">Response regulator transcription factor</fullName>
    </submittedName>
</protein>
<dbReference type="InterPro" id="IPR016032">
    <property type="entry name" value="Sig_transdc_resp-reg_C-effctor"/>
</dbReference>